<evidence type="ECO:0000256" key="8">
    <source>
        <dbReference type="RuleBase" id="RU003664"/>
    </source>
</evidence>
<dbReference type="Gene3D" id="3.40.1190.10">
    <property type="entry name" value="Mur-like, catalytic domain"/>
    <property type="match status" value="1"/>
</dbReference>
<dbReference type="Proteomes" id="UP000321891">
    <property type="component" value="Unassembled WGS sequence"/>
</dbReference>
<accession>A0A6N3SKD8</accession>
<dbReference type="GO" id="GO:0071555">
    <property type="term" value="P:cell wall organization"/>
    <property type="evidence" value="ECO:0007669"/>
    <property type="project" value="UniProtKB-KW"/>
</dbReference>
<dbReference type="SUPFAM" id="SSF51984">
    <property type="entry name" value="MurCD N-terminal domain"/>
    <property type="match status" value="1"/>
</dbReference>
<gene>
    <name evidence="7 12" type="primary">murD</name>
    <name evidence="11" type="ORF">Abci_008_067</name>
    <name evidence="12" type="ORF">ACI01nite_01560</name>
</gene>
<dbReference type="GO" id="GO:0005737">
    <property type="term" value="C:cytoplasm"/>
    <property type="evidence" value="ECO:0007669"/>
    <property type="project" value="UniProtKB-SubCell"/>
</dbReference>
<keyword evidence="4 7" id="KW-0436">Ligase</keyword>
<feature type="domain" description="Mur ligase central" evidence="10">
    <location>
        <begin position="129"/>
        <end position="305"/>
    </location>
</feature>
<keyword evidence="7 8" id="KW-0573">Peptidoglycan synthesis</keyword>
<evidence type="ECO:0000256" key="5">
    <source>
        <dbReference type="ARBA" id="ARBA00022741"/>
    </source>
</evidence>
<feature type="domain" description="Mur ligase C-terminal" evidence="9">
    <location>
        <begin position="327"/>
        <end position="440"/>
    </location>
</feature>
<dbReference type="InterPro" id="IPR036615">
    <property type="entry name" value="Mur_ligase_C_dom_sf"/>
</dbReference>
<dbReference type="EMBL" id="BAMV01000008">
    <property type="protein sequence ID" value="GAN59934.1"/>
    <property type="molecule type" value="Genomic_DNA"/>
</dbReference>
<dbReference type="GO" id="GO:0051301">
    <property type="term" value="P:cell division"/>
    <property type="evidence" value="ECO:0007669"/>
    <property type="project" value="UniProtKB-KW"/>
</dbReference>
<comment type="caution">
    <text evidence="11">The sequence shown here is derived from an EMBL/GenBank/DDBJ whole genome shotgun (WGS) entry which is preliminary data.</text>
</comment>
<dbReference type="GO" id="GO:0005524">
    <property type="term" value="F:ATP binding"/>
    <property type="evidence" value="ECO:0007669"/>
    <property type="project" value="UniProtKB-UniRule"/>
</dbReference>
<evidence type="ECO:0000256" key="6">
    <source>
        <dbReference type="ARBA" id="ARBA00022840"/>
    </source>
</evidence>
<dbReference type="HAMAP" id="MF_00639">
    <property type="entry name" value="MurD"/>
    <property type="match status" value="1"/>
</dbReference>
<keyword evidence="7 8" id="KW-0961">Cell wall biogenesis/degradation</keyword>
<comment type="catalytic activity">
    <reaction evidence="7 8">
        <text>UDP-N-acetyl-alpha-D-muramoyl-L-alanine + D-glutamate + ATP = UDP-N-acetyl-alpha-D-muramoyl-L-alanyl-D-glutamate + ADP + phosphate + H(+)</text>
        <dbReference type="Rhea" id="RHEA:16429"/>
        <dbReference type="ChEBI" id="CHEBI:15378"/>
        <dbReference type="ChEBI" id="CHEBI:29986"/>
        <dbReference type="ChEBI" id="CHEBI:30616"/>
        <dbReference type="ChEBI" id="CHEBI:43474"/>
        <dbReference type="ChEBI" id="CHEBI:83898"/>
        <dbReference type="ChEBI" id="CHEBI:83900"/>
        <dbReference type="ChEBI" id="CHEBI:456216"/>
        <dbReference type="EC" id="6.3.2.9"/>
    </reaction>
</comment>
<reference evidence="12 14" key="2">
    <citation type="submission" date="2019-07" db="EMBL/GenBank/DDBJ databases">
        <title>Whole genome shotgun sequence of Acetobacter cibinongensis NBRC 16605.</title>
        <authorList>
            <person name="Hosoyama A."/>
            <person name="Uohara A."/>
            <person name="Ohji S."/>
            <person name="Ichikawa N."/>
        </authorList>
    </citation>
    <scope>NUCLEOTIDE SEQUENCE [LARGE SCALE GENOMIC DNA]</scope>
    <source>
        <strain evidence="12 14">NBRC 16605</strain>
    </source>
</reference>
<dbReference type="Proteomes" id="UP000032671">
    <property type="component" value="Unassembled WGS sequence"/>
</dbReference>
<evidence type="ECO:0000313" key="12">
    <source>
        <dbReference type="EMBL" id="GEL57554.1"/>
    </source>
</evidence>
<evidence type="ECO:0000256" key="2">
    <source>
        <dbReference type="ARBA" id="ARBA00004752"/>
    </source>
</evidence>
<dbReference type="GO" id="GO:0009252">
    <property type="term" value="P:peptidoglycan biosynthetic process"/>
    <property type="evidence" value="ECO:0007669"/>
    <property type="project" value="UniProtKB-UniRule"/>
</dbReference>
<evidence type="ECO:0000259" key="10">
    <source>
        <dbReference type="Pfam" id="PF08245"/>
    </source>
</evidence>
<dbReference type="InterPro" id="IPR004101">
    <property type="entry name" value="Mur_ligase_C"/>
</dbReference>
<feature type="binding site" evidence="7">
    <location>
        <begin position="131"/>
        <end position="137"/>
    </location>
    <ligand>
        <name>ATP</name>
        <dbReference type="ChEBI" id="CHEBI:30616"/>
    </ligand>
</feature>
<dbReference type="Gene3D" id="3.90.190.20">
    <property type="entry name" value="Mur ligase, C-terminal domain"/>
    <property type="match status" value="1"/>
</dbReference>
<evidence type="ECO:0000313" key="11">
    <source>
        <dbReference type="EMBL" id="GAN59934.1"/>
    </source>
</evidence>
<dbReference type="EC" id="6.3.2.9" evidence="7 8"/>
<dbReference type="PANTHER" id="PTHR43692:SF1">
    <property type="entry name" value="UDP-N-ACETYLMURAMOYLALANINE--D-GLUTAMATE LIGASE"/>
    <property type="match status" value="1"/>
</dbReference>
<comment type="subcellular location">
    <subcellularLocation>
        <location evidence="1 7 8">Cytoplasm</location>
    </subcellularLocation>
</comment>
<name>A0A0D6N1X3_9PROT</name>
<comment type="function">
    <text evidence="7 8">Cell wall formation. Catalyzes the addition of glutamate to the nucleotide precursor UDP-N-acetylmuramoyl-L-alanine (UMA).</text>
</comment>
<dbReference type="Pfam" id="PF08245">
    <property type="entry name" value="Mur_ligase_M"/>
    <property type="match status" value="1"/>
</dbReference>
<evidence type="ECO:0000256" key="3">
    <source>
        <dbReference type="ARBA" id="ARBA00022490"/>
    </source>
</evidence>
<organism evidence="11 13">
    <name type="scientific">Acetobacter cibinongensis</name>
    <dbReference type="NCBI Taxonomy" id="146475"/>
    <lineage>
        <taxon>Bacteria</taxon>
        <taxon>Pseudomonadati</taxon>
        <taxon>Pseudomonadota</taxon>
        <taxon>Alphaproteobacteria</taxon>
        <taxon>Acetobacterales</taxon>
        <taxon>Acetobacteraceae</taxon>
        <taxon>Acetobacter</taxon>
    </lineage>
</organism>
<dbReference type="InterPro" id="IPR005762">
    <property type="entry name" value="MurD"/>
</dbReference>
<dbReference type="UniPathway" id="UPA00219"/>
<accession>A0A0D6N1X3</accession>
<proteinExistence type="inferred from homology"/>
<evidence type="ECO:0000256" key="4">
    <source>
        <dbReference type="ARBA" id="ARBA00022598"/>
    </source>
</evidence>
<dbReference type="EMBL" id="BJVU01000001">
    <property type="protein sequence ID" value="GEL57554.1"/>
    <property type="molecule type" value="Genomic_DNA"/>
</dbReference>
<evidence type="ECO:0000259" key="9">
    <source>
        <dbReference type="Pfam" id="PF02875"/>
    </source>
</evidence>
<dbReference type="GO" id="GO:0008764">
    <property type="term" value="F:UDP-N-acetylmuramoylalanine-D-glutamate ligase activity"/>
    <property type="evidence" value="ECO:0007669"/>
    <property type="project" value="UniProtKB-UniRule"/>
</dbReference>
<dbReference type="Gene3D" id="3.40.50.720">
    <property type="entry name" value="NAD(P)-binding Rossmann-like Domain"/>
    <property type="match status" value="1"/>
</dbReference>
<protein>
    <recommendedName>
        <fullName evidence="7 8">UDP-N-acetylmuramoylalanine--D-glutamate ligase</fullName>
        <ecNumber evidence="7 8">6.3.2.9</ecNumber>
    </recommendedName>
    <alternativeName>
        <fullName evidence="7">D-glutamic acid-adding enzyme</fullName>
    </alternativeName>
    <alternativeName>
        <fullName evidence="7">UDP-N-acetylmuramoyl-L-alanyl-D-glutamate synthetase</fullName>
    </alternativeName>
</protein>
<sequence>MTTFPPTLFAGQRYAVLGLGRNGLPAVLALAQMGATVQAWDDGEAARATLAQQVAALPAAVQRRINCAPFNTLTGFDGLILSPGIPHVLPKPHPVALLAQHAGVPVLSDAELLFQAVRRAGSKARFAGITGTNGKSTTTTLLAHILAQAGLPVAAGGNLGPAALALPLLPDNGVYVLEMSSYMLERLDTLHFTAACLLNLTPDHLDRHAGMAGYAKAKLRVFAHQTADDLAVIGVEDDFCRAIASTLRTTVTPCITIAGAPTHPPADLYGQDGSLWRHGQKLADIGPALPGSHNAQNAGAAFAMAEFLGVPAAAIASGLASFPGLPHRQKIVATQNGVAFVDDSKATNADAASRALGCYEKVIWIAGGMAKEGGIASLVPYFPRIEHSFLIGRDAPQLAETLSAHSVPYTIVETLDRAVPAAFAQAVASATPVVLLSPACASFDQFTGFEARGQRFQALAADLADPHAAQTGKNG</sequence>
<comment type="pathway">
    <text evidence="2 7 8">Cell wall biogenesis; peptidoglycan biosynthesis.</text>
</comment>
<evidence type="ECO:0000313" key="13">
    <source>
        <dbReference type="Proteomes" id="UP000032671"/>
    </source>
</evidence>
<dbReference type="Pfam" id="PF02875">
    <property type="entry name" value="Mur_ligase_C"/>
    <property type="match status" value="1"/>
</dbReference>
<dbReference type="SUPFAM" id="SSF53623">
    <property type="entry name" value="MurD-like peptide ligases, catalytic domain"/>
    <property type="match status" value="1"/>
</dbReference>
<evidence type="ECO:0000313" key="14">
    <source>
        <dbReference type="Proteomes" id="UP000321891"/>
    </source>
</evidence>
<comment type="similarity">
    <text evidence="7">Belongs to the MurCDEF family.</text>
</comment>
<dbReference type="STRING" id="1231339.Abci_008_067"/>
<keyword evidence="5 7" id="KW-0547">Nucleotide-binding</keyword>
<dbReference type="RefSeq" id="WP_048838016.1">
    <property type="nucleotide sequence ID" value="NZ_BAMV01000008.1"/>
</dbReference>
<evidence type="ECO:0000256" key="1">
    <source>
        <dbReference type="ARBA" id="ARBA00004496"/>
    </source>
</evidence>
<keyword evidence="6 7" id="KW-0067">ATP-binding</keyword>
<dbReference type="SUPFAM" id="SSF53244">
    <property type="entry name" value="MurD-like peptide ligases, peptide-binding domain"/>
    <property type="match status" value="1"/>
</dbReference>
<dbReference type="InterPro" id="IPR036565">
    <property type="entry name" value="Mur-like_cat_sf"/>
</dbReference>
<keyword evidence="7 8" id="KW-0131">Cell cycle</keyword>
<keyword evidence="3 7" id="KW-0963">Cytoplasm</keyword>
<dbReference type="AlphaFoldDB" id="A0A0D6N1X3"/>
<dbReference type="GO" id="GO:0008360">
    <property type="term" value="P:regulation of cell shape"/>
    <property type="evidence" value="ECO:0007669"/>
    <property type="project" value="UniProtKB-KW"/>
</dbReference>
<evidence type="ECO:0000256" key="7">
    <source>
        <dbReference type="HAMAP-Rule" id="MF_00639"/>
    </source>
</evidence>
<dbReference type="PANTHER" id="PTHR43692">
    <property type="entry name" value="UDP-N-ACETYLMURAMOYLALANINE--D-GLUTAMATE LIGASE"/>
    <property type="match status" value="1"/>
</dbReference>
<keyword evidence="7 8" id="KW-0132">Cell division</keyword>
<keyword evidence="7 8" id="KW-0133">Cell shape</keyword>
<dbReference type="InterPro" id="IPR013221">
    <property type="entry name" value="Mur_ligase_cen"/>
</dbReference>
<keyword evidence="14" id="KW-1185">Reference proteome</keyword>
<reference evidence="11 13" key="1">
    <citation type="submission" date="2012-11" db="EMBL/GenBank/DDBJ databases">
        <title>Whole genome sequence of Acetobacter cibinongensis 4H-1.</title>
        <authorList>
            <person name="Azuma Y."/>
            <person name="Higashiura N."/>
            <person name="Hirakawa H."/>
            <person name="Matsushita K."/>
        </authorList>
    </citation>
    <scope>NUCLEOTIDE SEQUENCE [LARGE SCALE GENOMIC DNA]</scope>
    <source>
        <strain evidence="11 13">4H-1</strain>
    </source>
</reference>
<dbReference type="NCBIfam" id="TIGR01087">
    <property type="entry name" value="murD"/>
    <property type="match status" value="1"/>
</dbReference>